<comment type="caution">
    <text evidence="1">The sequence shown here is derived from an EMBL/GenBank/DDBJ whole genome shotgun (WGS) entry which is preliminary data.</text>
</comment>
<protein>
    <submittedName>
        <fullName evidence="1">Uncharacterized protein</fullName>
    </submittedName>
</protein>
<gene>
    <name evidence="1" type="ORF">I7822_16940</name>
</gene>
<organism evidence="1 2">
    <name type="scientific">Metabacillus bambusae</name>
    <dbReference type="NCBI Taxonomy" id="2795218"/>
    <lineage>
        <taxon>Bacteria</taxon>
        <taxon>Bacillati</taxon>
        <taxon>Bacillota</taxon>
        <taxon>Bacilli</taxon>
        <taxon>Bacillales</taxon>
        <taxon>Bacillaceae</taxon>
        <taxon>Metabacillus</taxon>
    </lineage>
</organism>
<evidence type="ECO:0000313" key="2">
    <source>
        <dbReference type="Proteomes" id="UP000663981"/>
    </source>
</evidence>
<proteinExistence type="predicted"/>
<evidence type="ECO:0000313" key="1">
    <source>
        <dbReference type="EMBL" id="MBO1513338.1"/>
    </source>
</evidence>
<dbReference type="Proteomes" id="UP000663981">
    <property type="component" value="Unassembled WGS sequence"/>
</dbReference>
<dbReference type="EMBL" id="JAGDEL010000013">
    <property type="protein sequence ID" value="MBO1513338.1"/>
    <property type="molecule type" value="Genomic_DNA"/>
</dbReference>
<sequence length="76" mass="8081">MSHSHSGNNNTNSICELLATLPPGYAVSEIVVDGFSESVNAFVTLDQNTNLAYFTETGGGLVVADCRRISLIDFAD</sequence>
<accession>A0ABS3N636</accession>
<keyword evidence="2" id="KW-1185">Reference proteome</keyword>
<dbReference type="RefSeq" id="WP_207980296.1">
    <property type="nucleotide sequence ID" value="NZ_JAGDEL010000013.1"/>
</dbReference>
<name>A0ABS3N636_9BACI</name>
<reference evidence="1 2" key="1">
    <citation type="submission" date="2021-03" db="EMBL/GenBank/DDBJ databases">
        <title>Whole genome sequence of Metabacillus bambusae BG109.</title>
        <authorList>
            <person name="Jeong J.W."/>
        </authorList>
    </citation>
    <scope>NUCLEOTIDE SEQUENCE [LARGE SCALE GENOMIC DNA]</scope>
    <source>
        <strain evidence="1 2">BG109</strain>
    </source>
</reference>